<comment type="caution">
    <text evidence="3">The sequence shown here is derived from an EMBL/GenBank/DDBJ whole genome shotgun (WGS) entry which is preliminary data.</text>
</comment>
<feature type="domain" description="DRTGG" evidence="2">
    <location>
        <begin position="209"/>
        <end position="269"/>
    </location>
</feature>
<gene>
    <name evidence="3" type="ORF">GCM10010430_52280</name>
</gene>
<dbReference type="Gene3D" id="3.40.1390.20">
    <property type="entry name" value="HprK N-terminal domain-like"/>
    <property type="match status" value="1"/>
</dbReference>
<reference evidence="3 4" key="1">
    <citation type="journal article" date="2019" name="Int. J. Syst. Evol. Microbiol.">
        <title>The Global Catalogue of Microorganisms (GCM) 10K type strain sequencing project: providing services to taxonomists for standard genome sequencing and annotation.</title>
        <authorList>
            <consortium name="The Broad Institute Genomics Platform"/>
            <consortium name="The Broad Institute Genome Sequencing Center for Infectious Disease"/>
            <person name="Wu L."/>
            <person name="Ma J."/>
        </authorList>
    </citation>
    <scope>NUCLEOTIDE SEQUENCE [LARGE SCALE GENOMIC DNA]</scope>
    <source>
        <strain evidence="3 4">JCM 7356</strain>
    </source>
</reference>
<keyword evidence="4" id="KW-1185">Reference proteome</keyword>
<evidence type="ECO:0000313" key="3">
    <source>
        <dbReference type="EMBL" id="GAA2261503.1"/>
    </source>
</evidence>
<protein>
    <recommendedName>
        <fullName evidence="2">DRTGG domain-containing protein</fullName>
    </recommendedName>
</protein>
<dbReference type="SUPFAM" id="SSF52540">
    <property type="entry name" value="P-loop containing nucleoside triphosphate hydrolases"/>
    <property type="match status" value="1"/>
</dbReference>
<sequence>MTRSVYITGVGRGDGREVVDLGMMELLTRHVARVGVYRPLTREGPDHLFDLLRSRYRLSQVPATAHGMSYPHGASLQAEHGTDELVSRLVDRFHAVAREHEVVLVLGSDYHDTRLPAELTLNARLANEFGACVLIVVGGMRQSADSVVTEMHNAHLAFTAQHRDVVAVIANRVAPDCAAQVAERLKGRLPVPVYILPEDASLAAPTVAQVVQALNGEVLLGNDTGLARSALDYVFGGATLPTLLPALSPGCLVITPGDRSDLVVGSLAALGRRPRDRRNTAHPGTATGTRHHDTRRPTGTRHTGDFGGQPLLPDGHRVVHPGRQADRGHPPARQRSRSDCSRRTSTPVNSLAACP</sequence>
<evidence type="ECO:0000256" key="1">
    <source>
        <dbReference type="SAM" id="MobiDB-lite"/>
    </source>
</evidence>
<dbReference type="Proteomes" id="UP001500305">
    <property type="component" value="Unassembled WGS sequence"/>
</dbReference>
<proteinExistence type="predicted"/>
<dbReference type="Pfam" id="PF07085">
    <property type="entry name" value="DRTGG"/>
    <property type="match status" value="1"/>
</dbReference>
<dbReference type="Pfam" id="PF13500">
    <property type="entry name" value="AAA_26"/>
    <property type="match status" value="1"/>
</dbReference>
<organism evidence="3 4">
    <name type="scientific">Kitasatospora cystarginea</name>
    <dbReference type="NCBI Taxonomy" id="58350"/>
    <lineage>
        <taxon>Bacteria</taxon>
        <taxon>Bacillati</taxon>
        <taxon>Actinomycetota</taxon>
        <taxon>Actinomycetes</taxon>
        <taxon>Kitasatosporales</taxon>
        <taxon>Streptomycetaceae</taxon>
        <taxon>Kitasatospora</taxon>
    </lineage>
</organism>
<dbReference type="InterPro" id="IPR027417">
    <property type="entry name" value="P-loop_NTPase"/>
</dbReference>
<dbReference type="InterPro" id="IPR028979">
    <property type="entry name" value="Ser_kin/Pase_Hpr-like_N_sf"/>
</dbReference>
<dbReference type="EMBL" id="BAAATR010000026">
    <property type="protein sequence ID" value="GAA2261503.1"/>
    <property type="molecule type" value="Genomic_DNA"/>
</dbReference>
<dbReference type="InterPro" id="IPR050500">
    <property type="entry name" value="Phos_Acetyltrans/Butyryltrans"/>
</dbReference>
<evidence type="ECO:0000259" key="2">
    <source>
        <dbReference type="Pfam" id="PF07085"/>
    </source>
</evidence>
<dbReference type="PANTHER" id="PTHR43356:SF3">
    <property type="entry name" value="PHOSPHATE ACETYLTRANSFERASE"/>
    <property type="match status" value="1"/>
</dbReference>
<accession>A0ABN3EKG3</accession>
<feature type="region of interest" description="Disordered" evidence="1">
    <location>
        <begin position="273"/>
        <end position="355"/>
    </location>
</feature>
<dbReference type="InterPro" id="IPR010766">
    <property type="entry name" value="DRTGG"/>
</dbReference>
<dbReference type="SUPFAM" id="SSF75138">
    <property type="entry name" value="HprK N-terminal domain-like"/>
    <property type="match status" value="1"/>
</dbReference>
<dbReference type="PANTHER" id="PTHR43356">
    <property type="entry name" value="PHOSPHATE ACETYLTRANSFERASE"/>
    <property type="match status" value="1"/>
</dbReference>
<name>A0ABN3EKG3_9ACTN</name>
<evidence type="ECO:0000313" key="4">
    <source>
        <dbReference type="Proteomes" id="UP001500305"/>
    </source>
</evidence>